<accession>A0AAV5EHB3</accession>
<sequence>MMRASSCWSLATRSTRRLHGTKMSVTGMIQIPNIGLDQSKSSSHRLRMATRGLDGILHLPVKKYPTPLTERQTVQRADRTRRHRSAGTQMPNLPDMALMI</sequence>
<proteinExistence type="predicted"/>
<keyword evidence="3" id="KW-1185">Reference proteome</keyword>
<dbReference type="AlphaFoldDB" id="A0AAV5EHB3"/>
<dbReference type="Proteomes" id="UP001054889">
    <property type="component" value="Unassembled WGS sequence"/>
</dbReference>
<evidence type="ECO:0000313" key="3">
    <source>
        <dbReference type="Proteomes" id="UP001054889"/>
    </source>
</evidence>
<gene>
    <name evidence="2" type="primary">gb09255</name>
    <name evidence="2" type="ORF">PR202_gb09255</name>
</gene>
<name>A0AAV5EHB3_ELECO</name>
<evidence type="ECO:0000313" key="2">
    <source>
        <dbReference type="EMBL" id="GJN21743.1"/>
    </source>
</evidence>
<organism evidence="2 3">
    <name type="scientific">Eleusine coracana subsp. coracana</name>
    <dbReference type="NCBI Taxonomy" id="191504"/>
    <lineage>
        <taxon>Eukaryota</taxon>
        <taxon>Viridiplantae</taxon>
        <taxon>Streptophyta</taxon>
        <taxon>Embryophyta</taxon>
        <taxon>Tracheophyta</taxon>
        <taxon>Spermatophyta</taxon>
        <taxon>Magnoliopsida</taxon>
        <taxon>Liliopsida</taxon>
        <taxon>Poales</taxon>
        <taxon>Poaceae</taxon>
        <taxon>PACMAD clade</taxon>
        <taxon>Chloridoideae</taxon>
        <taxon>Cynodonteae</taxon>
        <taxon>Eleusininae</taxon>
        <taxon>Eleusine</taxon>
    </lineage>
</organism>
<comment type="caution">
    <text evidence="2">The sequence shown here is derived from an EMBL/GenBank/DDBJ whole genome shotgun (WGS) entry which is preliminary data.</text>
</comment>
<feature type="region of interest" description="Disordered" evidence="1">
    <location>
        <begin position="68"/>
        <end position="100"/>
    </location>
</feature>
<protein>
    <submittedName>
        <fullName evidence="2">Uncharacterized protein</fullName>
    </submittedName>
</protein>
<reference evidence="2" key="2">
    <citation type="submission" date="2021-12" db="EMBL/GenBank/DDBJ databases">
        <title>Resequencing data analysis of finger millet.</title>
        <authorList>
            <person name="Hatakeyama M."/>
            <person name="Aluri S."/>
            <person name="Balachadran M.T."/>
            <person name="Sivarajan S.R."/>
            <person name="Poveda L."/>
            <person name="Shimizu-Inatsugi R."/>
            <person name="Schlapbach R."/>
            <person name="Sreeman S.M."/>
            <person name="Shimizu K.K."/>
        </authorList>
    </citation>
    <scope>NUCLEOTIDE SEQUENCE</scope>
</reference>
<reference evidence="2" key="1">
    <citation type="journal article" date="2018" name="DNA Res.">
        <title>Multiple hybrid de novo genome assembly of finger millet, an orphan allotetraploid crop.</title>
        <authorList>
            <person name="Hatakeyama M."/>
            <person name="Aluri S."/>
            <person name="Balachadran M.T."/>
            <person name="Sivarajan S.R."/>
            <person name="Patrignani A."/>
            <person name="Gruter S."/>
            <person name="Poveda L."/>
            <person name="Shimizu-Inatsugi R."/>
            <person name="Baeten J."/>
            <person name="Francoijs K.J."/>
            <person name="Nataraja K.N."/>
            <person name="Reddy Y.A.N."/>
            <person name="Phadnis S."/>
            <person name="Ravikumar R.L."/>
            <person name="Schlapbach R."/>
            <person name="Sreeman S.M."/>
            <person name="Shimizu K.K."/>
        </authorList>
    </citation>
    <scope>NUCLEOTIDE SEQUENCE</scope>
</reference>
<dbReference type="EMBL" id="BQKI01000075">
    <property type="protein sequence ID" value="GJN21743.1"/>
    <property type="molecule type" value="Genomic_DNA"/>
</dbReference>
<evidence type="ECO:0000256" key="1">
    <source>
        <dbReference type="SAM" id="MobiDB-lite"/>
    </source>
</evidence>